<dbReference type="GO" id="GO:0003735">
    <property type="term" value="F:structural constituent of ribosome"/>
    <property type="evidence" value="ECO:0007669"/>
    <property type="project" value="InterPro"/>
</dbReference>
<dbReference type="SUPFAM" id="SSF54736">
    <property type="entry name" value="ClpS-like"/>
    <property type="match status" value="1"/>
</dbReference>
<dbReference type="OrthoDB" id="250175at2759"/>
<feature type="domain" description="Large ribosomal subunit protein bL12 C-terminal" evidence="7">
    <location>
        <begin position="310"/>
        <end position="376"/>
    </location>
</feature>
<keyword evidence="2 8" id="KW-0689">Ribosomal protein</keyword>
<evidence type="ECO:0000313" key="8">
    <source>
        <dbReference type="EMBL" id="EGR33641.1"/>
    </source>
</evidence>
<evidence type="ECO:0000256" key="1">
    <source>
        <dbReference type="ARBA" id="ARBA00007197"/>
    </source>
</evidence>
<dbReference type="Gene3D" id="3.30.1390.10">
    <property type="match status" value="1"/>
</dbReference>
<dbReference type="FunFam" id="3.30.1390.10:FF:000001">
    <property type="entry name" value="50S ribosomal protein L7/L12"/>
    <property type="match status" value="1"/>
</dbReference>
<keyword evidence="8" id="KW-0378">Hydrolase</keyword>
<dbReference type="RefSeq" id="XP_004037627.1">
    <property type="nucleotide sequence ID" value="XM_004037579.1"/>
</dbReference>
<keyword evidence="3" id="KW-0687">Ribonucleoprotein</keyword>
<feature type="compositionally biased region" description="Low complexity" evidence="5">
    <location>
        <begin position="284"/>
        <end position="297"/>
    </location>
</feature>
<dbReference type="GO" id="GO:0003729">
    <property type="term" value="F:mRNA binding"/>
    <property type="evidence" value="ECO:0007669"/>
    <property type="project" value="TreeGrafter"/>
</dbReference>
<dbReference type="EC" id="3.1.13.4" evidence="8"/>
<dbReference type="InterPro" id="IPR000206">
    <property type="entry name" value="Ribosomal_bL12"/>
</dbReference>
<dbReference type="GO" id="GO:0006412">
    <property type="term" value="P:translation"/>
    <property type="evidence" value="ECO:0007669"/>
    <property type="project" value="InterPro"/>
</dbReference>
<accession>G0QMB9</accession>
<dbReference type="Proteomes" id="UP000008983">
    <property type="component" value="Unassembled WGS sequence"/>
</dbReference>
<dbReference type="eggNOG" id="KOG1715">
    <property type="taxonomic scope" value="Eukaryota"/>
</dbReference>
<evidence type="ECO:0000256" key="5">
    <source>
        <dbReference type="SAM" id="MobiDB-lite"/>
    </source>
</evidence>
<organism evidence="8 9">
    <name type="scientific">Ichthyophthirius multifiliis</name>
    <name type="common">White spot disease agent</name>
    <name type="synonym">Ich</name>
    <dbReference type="NCBI Taxonomy" id="5932"/>
    <lineage>
        <taxon>Eukaryota</taxon>
        <taxon>Sar</taxon>
        <taxon>Alveolata</taxon>
        <taxon>Ciliophora</taxon>
        <taxon>Intramacronucleata</taxon>
        <taxon>Oligohymenophorea</taxon>
        <taxon>Hymenostomatida</taxon>
        <taxon>Ophryoglenina</taxon>
        <taxon>Ichthyophthirius</taxon>
    </lineage>
</organism>
<dbReference type="GO" id="GO:0004379">
    <property type="term" value="F:glycylpeptide N-tetradecanoyltransferase activity"/>
    <property type="evidence" value="ECO:0007669"/>
    <property type="project" value="UniProtKB-EC"/>
</dbReference>
<feature type="coiled-coil region" evidence="4">
    <location>
        <begin position="160"/>
        <end position="213"/>
    </location>
</feature>
<dbReference type="PANTHER" id="PTHR45987:SF4">
    <property type="entry name" value="LARGE RIBOSOMAL SUBUNIT PROTEIN BL12M"/>
    <property type="match status" value="1"/>
</dbReference>
<dbReference type="InterPro" id="IPR014719">
    <property type="entry name" value="Ribosomal_bL12_C/ClpS-like"/>
</dbReference>
<keyword evidence="6" id="KW-0472">Membrane</keyword>
<dbReference type="GO" id="GO:0004535">
    <property type="term" value="F:poly(A)-specific ribonuclease activity"/>
    <property type="evidence" value="ECO:0007669"/>
    <property type="project" value="UniProtKB-EC"/>
</dbReference>
<gene>
    <name evidence="8" type="ORF">IMG5_047500</name>
</gene>
<proteinExistence type="inferred from homology"/>
<evidence type="ECO:0000256" key="4">
    <source>
        <dbReference type="SAM" id="Coils"/>
    </source>
</evidence>
<dbReference type="EC" id="3.1.2.15" evidence="8"/>
<keyword evidence="9" id="KW-1185">Reference proteome</keyword>
<keyword evidence="4" id="KW-0175">Coiled coil</keyword>
<dbReference type="CDD" id="cd00387">
    <property type="entry name" value="Ribosomal_L7_L12"/>
    <property type="match status" value="1"/>
</dbReference>
<dbReference type="PANTHER" id="PTHR45987">
    <property type="entry name" value="39S RIBOSOMAL PROTEIN L12"/>
    <property type="match status" value="1"/>
</dbReference>
<dbReference type="InterPro" id="IPR013823">
    <property type="entry name" value="Ribosomal_bL12_C"/>
</dbReference>
<evidence type="ECO:0000313" key="9">
    <source>
        <dbReference type="Proteomes" id="UP000008983"/>
    </source>
</evidence>
<keyword evidence="8" id="KW-0808">Transferase</keyword>
<dbReference type="GO" id="GO:1990904">
    <property type="term" value="C:ribonucleoprotein complex"/>
    <property type="evidence" value="ECO:0007669"/>
    <property type="project" value="UniProtKB-KW"/>
</dbReference>
<keyword evidence="8" id="KW-0012">Acyltransferase</keyword>
<keyword evidence="6" id="KW-1133">Transmembrane helix</keyword>
<dbReference type="GO" id="GO:0005840">
    <property type="term" value="C:ribosome"/>
    <property type="evidence" value="ECO:0007669"/>
    <property type="project" value="UniProtKB-KW"/>
</dbReference>
<evidence type="ECO:0000256" key="6">
    <source>
        <dbReference type="SAM" id="Phobius"/>
    </source>
</evidence>
<evidence type="ECO:0000256" key="3">
    <source>
        <dbReference type="ARBA" id="ARBA00023274"/>
    </source>
</evidence>
<dbReference type="AlphaFoldDB" id="G0QMB9"/>
<evidence type="ECO:0000259" key="7">
    <source>
        <dbReference type="Pfam" id="PF00542"/>
    </source>
</evidence>
<dbReference type="GeneID" id="14909824"/>
<dbReference type="InParanoid" id="G0QMB9"/>
<feature type="region of interest" description="Disordered" evidence="5">
    <location>
        <begin position="284"/>
        <end position="304"/>
    </location>
</feature>
<dbReference type="EC" id="2.3.1.97" evidence="8"/>
<comment type="similarity">
    <text evidence="1">Belongs to the bacterial ribosomal protein bL12 family.</text>
</comment>
<sequence>MALHFLLHIINFRQIKQINIQKLKYQNIYSFFFQKKQKIFKFLYFQKNKHLILYYFFKKKNIKNTFYNIKQIQNQFKIKYLYNYKYKKKIIKTYIFKYIYIYIIYICFNLLIKQQFKQNMNILKRHLCLNYIIKKYFSIASPPIEAQQNIFDFTSKHIISEEQIKNDQKLQQLCEKYEKEWTQKYLETKQKEIEEVKKRLSQKQQQYVEFLAEELLNMDKEIRIKILTNLNIKIQKITNISIVNVNTDWPIFKQYQLDQQQQFLQDNWHKNIGISNFLQGFGQNNQQQQNSSQQEQPKTQKEEQVQKTNFDVELASIDPNQKIKIIKEVRTILGLGLKDAKDIVEKSPVILKQQLKKQEAEEIKEKLSQIGCIINLL</sequence>
<feature type="transmembrane region" description="Helical" evidence="6">
    <location>
        <begin position="94"/>
        <end position="112"/>
    </location>
</feature>
<keyword evidence="6" id="KW-0812">Transmembrane</keyword>
<reference evidence="8 9" key="1">
    <citation type="submission" date="2011-07" db="EMBL/GenBank/DDBJ databases">
        <authorList>
            <person name="Coyne R."/>
            <person name="Brami D."/>
            <person name="Johnson J."/>
            <person name="Hostetler J."/>
            <person name="Hannick L."/>
            <person name="Clark T."/>
            <person name="Cassidy-Hanley D."/>
            <person name="Inman J."/>
        </authorList>
    </citation>
    <scope>NUCLEOTIDE SEQUENCE [LARGE SCALE GENOMIC DNA]</scope>
    <source>
        <strain evidence="8 9">G5</strain>
    </source>
</reference>
<name>G0QMB9_ICHMU</name>
<protein>
    <submittedName>
        <fullName evidence="8">Ribosomal protein, putative</fullName>
        <ecNumber evidence="8">2.3.1.97</ecNumber>
        <ecNumber evidence="8">3.1.13.4</ecNumber>
        <ecNumber evidence="8">3.1.2.15</ecNumber>
    </submittedName>
</protein>
<dbReference type="EMBL" id="GL983414">
    <property type="protein sequence ID" value="EGR33641.1"/>
    <property type="molecule type" value="Genomic_DNA"/>
</dbReference>
<evidence type="ECO:0000256" key="2">
    <source>
        <dbReference type="ARBA" id="ARBA00022980"/>
    </source>
</evidence>
<dbReference type="Pfam" id="PF00542">
    <property type="entry name" value="Ribosomal_L12"/>
    <property type="match status" value="1"/>
</dbReference>
<dbReference type="STRING" id="857967.G0QMB9"/>